<dbReference type="EMBL" id="HBGQ01095448">
    <property type="protein sequence ID" value="CAD9533495.1"/>
    <property type="molecule type" value="Transcribed_RNA"/>
</dbReference>
<protein>
    <submittedName>
        <fullName evidence="3">Uncharacterized protein</fullName>
    </submittedName>
</protein>
<organism evidence="3">
    <name type="scientific">Alexandrium andersonii</name>
    <dbReference type="NCBI Taxonomy" id="327968"/>
    <lineage>
        <taxon>Eukaryota</taxon>
        <taxon>Sar</taxon>
        <taxon>Alveolata</taxon>
        <taxon>Dinophyceae</taxon>
        <taxon>Gonyaulacales</taxon>
        <taxon>Pyrocystaceae</taxon>
        <taxon>Alexandrium</taxon>
    </lineage>
</organism>
<gene>
    <name evidence="3" type="ORF">AAND1436_LOCUS45569</name>
</gene>
<feature type="coiled-coil region" evidence="1">
    <location>
        <begin position="244"/>
        <end position="349"/>
    </location>
</feature>
<evidence type="ECO:0000256" key="2">
    <source>
        <dbReference type="SAM" id="MobiDB-lite"/>
    </source>
</evidence>
<feature type="coiled-coil region" evidence="1">
    <location>
        <begin position="26"/>
        <end position="95"/>
    </location>
</feature>
<proteinExistence type="predicted"/>
<evidence type="ECO:0000313" key="3">
    <source>
        <dbReference type="EMBL" id="CAD9533495.1"/>
    </source>
</evidence>
<reference evidence="3" key="1">
    <citation type="submission" date="2021-01" db="EMBL/GenBank/DDBJ databases">
        <authorList>
            <person name="Corre E."/>
            <person name="Pelletier E."/>
            <person name="Niang G."/>
            <person name="Scheremetjew M."/>
            <person name="Finn R."/>
            <person name="Kale V."/>
            <person name="Holt S."/>
            <person name="Cochrane G."/>
            <person name="Meng A."/>
            <person name="Brown T."/>
            <person name="Cohen L."/>
        </authorList>
    </citation>
    <scope>NUCLEOTIDE SEQUENCE</scope>
    <source>
        <strain evidence="3">CCMP2222</strain>
    </source>
</reference>
<accession>A0A7S2NDS3</accession>
<keyword evidence="1" id="KW-0175">Coiled coil</keyword>
<evidence type="ECO:0000256" key="1">
    <source>
        <dbReference type="SAM" id="Coils"/>
    </source>
</evidence>
<feature type="region of interest" description="Disordered" evidence="2">
    <location>
        <begin position="366"/>
        <end position="391"/>
    </location>
</feature>
<sequence length="562" mass="62652">MAHSQSMGSLEFSHEQVTRGLQTDSYQQALQDNGKLARKVRSLQDQLAITSAKKDAFMAQAQRLEREFKKGREQSDTLQKELLEAKREVNQLTKDASEAIGMMNEMRKAHIHEVRLLQRGLQARSQDASMRNRVNDVADLVDKVGRAVVQRDEAIRDKTKIQVQMDKMAKDMRIIHEENGKYKRQNKQLAEKLKEARRKGKFIPKKSEMEQPEDSDEEFESELAMFEKRFQIMEEGPAGLDILASNLSKEKQALEKRLRSAGEANRDLNGALDGWKRAAAEKDEKIKELNEKLTAMMKHQARLEEMIEEKKREIEQAVAVERQRLEARIAELENDYDDARTLADGMEKASSALTRELVKVHETYARPVPGAAGGPAGDGQVGQADQSKGEQLAAVTQKSKLGEQLNLEVFRNGEDTELRAREVPDGEECCVKLTEDVLKDLDREDPWTELFSRVGVDPGPPRRIVVASQIGQQEAALPPAGTSMLITTFRYSADRYLVSGMDLAAGTLAEVAVSEDDLNPALKSKIAACKDNTSLFNVLLKGLSFEAGGSGLSFSAASASQP</sequence>
<feature type="compositionally biased region" description="Gly residues" evidence="2">
    <location>
        <begin position="371"/>
        <end position="380"/>
    </location>
</feature>
<dbReference type="AlphaFoldDB" id="A0A7S2NDS3"/>
<name>A0A7S2NDS3_9DINO</name>